<keyword evidence="1" id="KW-0812">Transmembrane</keyword>
<protein>
    <submittedName>
        <fullName evidence="2">PepSY domain-containing protein</fullName>
    </submittedName>
</protein>
<dbReference type="PANTHER" id="PTHR34219">
    <property type="entry name" value="IRON-REGULATED INNER MEMBRANE PROTEIN-RELATED"/>
    <property type="match status" value="1"/>
</dbReference>
<keyword evidence="1" id="KW-0472">Membrane</keyword>
<feature type="transmembrane region" description="Helical" evidence="1">
    <location>
        <begin position="47"/>
        <end position="69"/>
    </location>
</feature>
<organism evidence="2 3">
    <name type="scientific">Mucilaginibacter ximonensis</name>
    <dbReference type="NCBI Taxonomy" id="538021"/>
    <lineage>
        <taxon>Bacteria</taxon>
        <taxon>Pseudomonadati</taxon>
        <taxon>Bacteroidota</taxon>
        <taxon>Sphingobacteriia</taxon>
        <taxon>Sphingobacteriales</taxon>
        <taxon>Sphingobacteriaceae</taxon>
        <taxon>Mucilaginibacter</taxon>
    </lineage>
</organism>
<dbReference type="Proteomes" id="UP001597557">
    <property type="component" value="Unassembled WGS sequence"/>
</dbReference>
<gene>
    <name evidence="2" type="ORF">ACFS5N_00880</name>
</gene>
<feature type="transmembrane region" description="Helical" evidence="1">
    <location>
        <begin position="243"/>
        <end position="267"/>
    </location>
</feature>
<proteinExistence type="predicted"/>
<name>A0ABW5Y6M2_9SPHI</name>
<sequence>MAIPTTQVRHARLPWALTTHLQKTDMKEAAAPANRAAKRKFYKWHRIIGLTALVPVIFWTLSGLSHPFMSNWFRPFIPVEVYKQPLQSEIKPTLSIQQVLDQNHIAQLRNFSLIGFNKTPYYQVIGTDSTYNYYSALTGRVLPGGDQQYAIYLARYFTQDSTSAIKSIKLQKTFDGQYQPINHLLPVWKVSFNRANGMDVYVETAQSRMGTFNNNLRKNFLWLFEQFHTWQFLVAIGGNTFRLVIMLVLVTCMFLAMLSGLIVYGLFWKNFKSVIEKHKQKGIADRRFIHRYHRQTGLTISFILFMFLVSGAFHIIVQLRETDPQKADFGQVINRPELTISNLHPAVADSLIKRVGLAKFNGHTYYQITNKKKQIIYVDAANGAGLPNGDEQFARFLSNYYGDGKTTGEPKISRIGQFDNEYGFINKRLPVQKIAYPNGENWYIETTSAKLATKVAGIDRAEGLSFIFLHKFFWMTWAGKDIRDMVSILAALTVLLTSLLGFASFIKNK</sequence>
<dbReference type="EMBL" id="JBHUPD010000001">
    <property type="protein sequence ID" value="MFD2870998.1"/>
    <property type="molecule type" value="Genomic_DNA"/>
</dbReference>
<dbReference type="Pfam" id="PF03929">
    <property type="entry name" value="PepSY_TM"/>
    <property type="match status" value="1"/>
</dbReference>
<reference evidence="3" key="1">
    <citation type="journal article" date="2019" name="Int. J. Syst. Evol. Microbiol.">
        <title>The Global Catalogue of Microorganisms (GCM) 10K type strain sequencing project: providing services to taxonomists for standard genome sequencing and annotation.</title>
        <authorList>
            <consortium name="The Broad Institute Genomics Platform"/>
            <consortium name="The Broad Institute Genome Sequencing Center for Infectious Disease"/>
            <person name="Wu L."/>
            <person name="Ma J."/>
        </authorList>
    </citation>
    <scope>NUCLEOTIDE SEQUENCE [LARGE SCALE GENOMIC DNA]</scope>
    <source>
        <strain evidence="3">KCTC 22437</strain>
    </source>
</reference>
<keyword evidence="1" id="KW-1133">Transmembrane helix</keyword>
<evidence type="ECO:0000313" key="2">
    <source>
        <dbReference type="EMBL" id="MFD2870998.1"/>
    </source>
</evidence>
<evidence type="ECO:0000313" key="3">
    <source>
        <dbReference type="Proteomes" id="UP001597557"/>
    </source>
</evidence>
<evidence type="ECO:0000256" key="1">
    <source>
        <dbReference type="SAM" id="Phobius"/>
    </source>
</evidence>
<keyword evidence="3" id="KW-1185">Reference proteome</keyword>
<comment type="caution">
    <text evidence="2">The sequence shown here is derived from an EMBL/GenBank/DDBJ whole genome shotgun (WGS) entry which is preliminary data.</text>
</comment>
<feature type="transmembrane region" description="Helical" evidence="1">
    <location>
        <begin position="485"/>
        <end position="506"/>
    </location>
</feature>
<dbReference type="InterPro" id="IPR005625">
    <property type="entry name" value="PepSY-ass_TM"/>
</dbReference>
<accession>A0ABW5Y6M2</accession>
<dbReference type="RefSeq" id="WP_377181239.1">
    <property type="nucleotide sequence ID" value="NZ_JBHUPD010000001.1"/>
</dbReference>
<feature type="transmembrane region" description="Helical" evidence="1">
    <location>
        <begin position="296"/>
        <end position="317"/>
    </location>
</feature>